<evidence type="ECO:0000256" key="1">
    <source>
        <dbReference type="SAM" id="Coils"/>
    </source>
</evidence>
<feature type="compositionally biased region" description="Polar residues" evidence="2">
    <location>
        <begin position="8"/>
        <end position="19"/>
    </location>
</feature>
<feature type="region of interest" description="Disordered" evidence="2">
    <location>
        <begin position="216"/>
        <end position="345"/>
    </location>
</feature>
<accession>A0A0C9T409</accession>
<keyword evidence="4" id="KW-1185">Reference proteome</keyword>
<feature type="coiled-coil region" evidence="1">
    <location>
        <begin position="138"/>
        <end position="165"/>
    </location>
</feature>
<gene>
    <name evidence="3" type="ORF">PLICRDRAFT_33215</name>
</gene>
<feature type="compositionally biased region" description="Acidic residues" evidence="2">
    <location>
        <begin position="281"/>
        <end position="290"/>
    </location>
</feature>
<feature type="compositionally biased region" description="Basic and acidic residues" evidence="2">
    <location>
        <begin position="329"/>
        <end position="345"/>
    </location>
</feature>
<evidence type="ECO:0000313" key="3">
    <source>
        <dbReference type="EMBL" id="KII82823.1"/>
    </source>
</evidence>
<reference evidence="3 4" key="1">
    <citation type="submission" date="2014-06" db="EMBL/GenBank/DDBJ databases">
        <title>Evolutionary Origins and Diversification of the Mycorrhizal Mutualists.</title>
        <authorList>
            <consortium name="DOE Joint Genome Institute"/>
            <consortium name="Mycorrhizal Genomics Consortium"/>
            <person name="Kohler A."/>
            <person name="Kuo A."/>
            <person name="Nagy L.G."/>
            <person name="Floudas D."/>
            <person name="Copeland A."/>
            <person name="Barry K.W."/>
            <person name="Cichocki N."/>
            <person name="Veneault-Fourrey C."/>
            <person name="LaButti K."/>
            <person name="Lindquist E.A."/>
            <person name="Lipzen A."/>
            <person name="Lundell T."/>
            <person name="Morin E."/>
            <person name="Murat C."/>
            <person name="Riley R."/>
            <person name="Ohm R."/>
            <person name="Sun H."/>
            <person name="Tunlid A."/>
            <person name="Henrissat B."/>
            <person name="Grigoriev I.V."/>
            <person name="Hibbett D.S."/>
            <person name="Martin F."/>
        </authorList>
    </citation>
    <scope>NUCLEOTIDE SEQUENCE [LARGE SCALE GENOMIC DNA]</scope>
    <source>
        <strain evidence="3 4">FD-325 SS-3</strain>
    </source>
</reference>
<feature type="region of interest" description="Disordered" evidence="2">
    <location>
        <begin position="1"/>
        <end position="70"/>
    </location>
</feature>
<organism evidence="3 4">
    <name type="scientific">Plicaturopsis crispa FD-325 SS-3</name>
    <dbReference type="NCBI Taxonomy" id="944288"/>
    <lineage>
        <taxon>Eukaryota</taxon>
        <taxon>Fungi</taxon>
        <taxon>Dikarya</taxon>
        <taxon>Basidiomycota</taxon>
        <taxon>Agaricomycotina</taxon>
        <taxon>Agaricomycetes</taxon>
        <taxon>Agaricomycetidae</taxon>
        <taxon>Amylocorticiales</taxon>
        <taxon>Amylocorticiaceae</taxon>
        <taxon>Plicatura</taxon>
        <taxon>Plicaturopsis crispa</taxon>
    </lineage>
</organism>
<evidence type="ECO:0000256" key="2">
    <source>
        <dbReference type="SAM" id="MobiDB-lite"/>
    </source>
</evidence>
<protein>
    <submittedName>
        <fullName evidence="3">Uncharacterized protein</fullName>
    </submittedName>
</protein>
<dbReference type="OrthoDB" id="3269005at2759"/>
<dbReference type="HOGENOM" id="CLU_051721_0_0_1"/>
<keyword evidence="1" id="KW-0175">Coiled coil</keyword>
<feature type="compositionally biased region" description="Polar residues" evidence="2">
    <location>
        <begin position="220"/>
        <end position="237"/>
    </location>
</feature>
<name>A0A0C9T409_PLICR</name>
<proteinExistence type="predicted"/>
<feature type="compositionally biased region" description="Polar residues" evidence="2">
    <location>
        <begin position="425"/>
        <end position="434"/>
    </location>
</feature>
<feature type="region of interest" description="Disordered" evidence="2">
    <location>
        <begin position="406"/>
        <end position="434"/>
    </location>
</feature>
<dbReference type="EMBL" id="KN832626">
    <property type="protein sequence ID" value="KII82823.1"/>
    <property type="molecule type" value="Genomic_DNA"/>
</dbReference>
<evidence type="ECO:0000313" key="4">
    <source>
        <dbReference type="Proteomes" id="UP000053263"/>
    </source>
</evidence>
<sequence length="434" mass="48174">MAKRAAQASRSVSPESTLRTELAQAKSNKGKKKDNKGSTAGSSKGKKTSSARKENKAAAALTPEKKRRAPTIQWSKKVNFHLTDALLTIIEAKDTWRASLGFSTDAPTNSSGDRPEELYRKLARKLFVERTESGDWGEEDLKELKDVVKNRIHSLKNKFRELRRMMSATGQGLIEQDREAEITEGSDIDNLWQKIQRDFPWYKRMNALMGKNPIVDRSAVGNSTTPIDTSVLQASRTKSIDPAARHSSPWEIEKDTDDAGEPVHLRGSSAPTQSHAGSPGLDEDDEDMSDPDPAPPTQPREPSTVPATPSNPSPPSAAAPNVSRRKTKNHAESLTKLAEEERQSRKEIAAALIKSRDDCARADREKGIEIERIRWQEQRAEAERIRQHDLLMVERQIELARIQQGIPPTHTQFPPPFPPGAGPASNANIDPSFR</sequence>
<dbReference type="Proteomes" id="UP000053263">
    <property type="component" value="Unassembled WGS sequence"/>
</dbReference>
<dbReference type="AlphaFoldDB" id="A0A0C9T409"/>